<reference evidence="1 2" key="1">
    <citation type="submission" date="2023-03" db="EMBL/GenBank/DDBJ databases">
        <title>High-quality genome of Scylla paramamosain provides insights in environmental adaptation.</title>
        <authorList>
            <person name="Zhang L."/>
        </authorList>
    </citation>
    <scope>NUCLEOTIDE SEQUENCE [LARGE SCALE GENOMIC DNA]</scope>
    <source>
        <strain evidence="1">LZ_2023a</strain>
        <tissue evidence="1">Muscle</tissue>
    </source>
</reference>
<keyword evidence="2" id="KW-1185">Reference proteome</keyword>
<proteinExistence type="predicted"/>
<organism evidence="1 2">
    <name type="scientific">Scylla paramamosain</name>
    <name type="common">Mud crab</name>
    <dbReference type="NCBI Taxonomy" id="85552"/>
    <lineage>
        <taxon>Eukaryota</taxon>
        <taxon>Metazoa</taxon>
        <taxon>Ecdysozoa</taxon>
        <taxon>Arthropoda</taxon>
        <taxon>Crustacea</taxon>
        <taxon>Multicrustacea</taxon>
        <taxon>Malacostraca</taxon>
        <taxon>Eumalacostraca</taxon>
        <taxon>Eucarida</taxon>
        <taxon>Decapoda</taxon>
        <taxon>Pleocyemata</taxon>
        <taxon>Brachyura</taxon>
        <taxon>Eubrachyura</taxon>
        <taxon>Portunoidea</taxon>
        <taxon>Portunidae</taxon>
        <taxon>Portuninae</taxon>
        <taxon>Scylla</taxon>
    </lineage>
</organism>
<comment type="caution">
    <text evidence="1">The sequence shown here is derived from an EMBL/GenBank/DDBJ whole genome shotgun (WGS) entry which is preliminary data.</text>
</comment>
<dbReference type="SUPFAM" id="SSF82199">
    <property type="entry name" value="SET domain"/>
    <property type="match status" value="1"/>
</dbReference>
<dbReference type="AlphaFoldDB" id="A0AAW0V301"/>
<dbReference type="Proteomes" id="UP001487740">
    <property type="component" value="Unassembled WGS sequence"/>
</dbReference>
<dbReference type="EMBL" id="JARAKH010000003">
    <property type="protein sequence ID" value="KAK8405666.1"/>
    <property type="molecule type" value="Genomic_DNA"/>
</dbReference>
<protein>
    <submittedName>
        <fullName evidence="1">Uncharacterized protein</fullName>
    </submittedName>
</protein>
<dbReference type="Gene3D" id="2.170.270.10">
    <property type="entry name" value="SET domain"/>
    <property type="match status" value="1"/>
</dbReference>
<dbReference type="Gene3D" id="6.10.140.2220">
    <property type="match status" value="1"/>
</dbReference>
<dbReference type="InterPro" id="IPR053010">
    <property type="entry name" value="SET_SmydA-8"/>
</dbReference>
<dbReference type="InterPro" id="IPR046341">
    <property type="entry name" value="SET_dom_sf"/>
</dbReference>
<name>A0AAW0V301_SCYPA</name>
<dbReference type="PANTHER" id="PTHR46455:SF3">
    <property type="entry name" value="SET AND MYND DOMAIN CONTAINING, ARTHROPOD-SPECIFIC, MEMBER 9, ISOFORM A-RELATED"/>
    <property type="match status" value="1"/>
</dbReference>
<evidence type="ECO:0000313" key="1">
    <source>
        <dbReference type="EMBL" id="KAK8405666.1"/>
    </source>
</evidence>
<accession>A0AAW0V301</accession>
<evidence type="ECO:0000313" key="2">
    <source>
        <dbReference type="Proteomes" id="UP001487740"/>
    </source>
</evidence>
<gene>
    <name evidence="1" type="ORF">O3P69_001866</name>
</gene>
<dbReference type="PANTHER" id="PTHR46455">
    <property type="entry name" value="SET AND MYND DOMAIN CONTAINING, ARTHROPOD-SPECIFIC, MEMBER 4, ISOFORM A"/>
    <property type="match status" value="1"/>
</dbReference>
<sequence length="126" mass="14851">MEDPHQVTVMYDWFQYSMTKAPPHVIDQKEKRKWNIQYVEPYGRCTIALRDIAEGEVIFVDHPIVTGPKQTTDLICLSCYRQLDSWDQYQCSKCGWPLCSKECEGRGHHPMECKIFRRLRVQASPE</sequence>